<proteinExistence type="predicted"/>
<evidence type="ECO:0000313" key="2">
    <source>
        <dbReference type="Proteomes" id="UP001208570"/>
    </source>
</evidence>
<protein>
    <submittedName>
        <fullName evidence="1">Uncharacterized protein</fullName>
    </submittedName>
</protein>
<keyword evidence="2" id="KW-1185">Reference proteome</keyword>
<comment type="caution">
    <text evidence="1">The sequence shown here is derived from an EMBL/GenBank/DDBJ whole genome shotgun (WGS) entry which is preliminary data.</text>
</comment>
<sequence>MTRTFLPLSRTDPDYAYTRVDRRSEDNPELLQKVMMISRLLRGRQLGVASGLLMPVHRQLGDQDAMRTRKRGPTSCINNCLTGGMSFVRCKSMCHW</sequence>
<organism evidence="1 2">
    <name type="scientific">Paralvinella palmiformis</name>
    <dbReference type="NCBI Taxonomy" id="53620"/>
    <lineage>
        <taxon>Eukaryota</taxon>
        <taxon>Metazoa</taxon>
        <taxon>Spiralia</taxon>
        <taxon>Lophotrochozoa</taxon>
        <taxon>Annelida</taxon>
        <taxon>Polychaeta</taxon>
        <taxon>Sedentaria</taxon>
        <taxon>Canalipalpata</taxon>
        <taxon>Terebellida</taxon>
        <taxon>Terebelliformia</taxon>
        <taxon>Alvinellidae</taxon>
        <taxon>Paralvinella</taxon>
    </lineage>
</organism>
<dbReference type="AlphaFoldDB" id="A0AAD9JBR7"/>
<gene>
    <name evidence="1" type="ORF">LSH36_432g02037</name>
</gene>
<evidence type="ECO:0000313" key="1">
    <source>
        <dbReference type="EMBL" id="KAK2149909.1"/>
    </source>
</evidence>
<dbReference type="Proteomes" id="UP001208570">
    <property type="component" value="Unassembled WGS sequence"/>
</dbReference>
<accession>A0AAD9JBR7</accession>
<reference evidence="1" key="1">
    <citation type="journal article" date="2023" name="Mol. Biol. Evol.">
        <title>Third-Generation Sequencing Reveals the Adaptive Role of the Epigenome in Three Deep-Sea Polychaetes.</title>
        <authorList>
            <person name="Perez M."/>
            <person name="Aroh O."/>
            <person name="Sun Y."/>
            <person name="Lan Y."/>
            <person name="Juniper S.K."/>
            <person name="Young C.R."/>
            <person name="Angers B."/>
            <person name="Qian P.Y."/>
        </authorList>
    </citation>
    <scope>NUCLEOTIDE SEQUENCE</scope>
    <source>
        <strain evidence="1">P08H-3</strain>
    </source>
</reference>
<name>A0AAD9JBR7_9ANNE</name>
<dbReference type="EMBL" id="JAODUP010000432">
    <property type="protein sequence ID" value="KAK2149909.1"/>
    <property type="molecule type" value="Genomic_DNA"/>
</dbReference>